<sequence>MNIDKPKNDNYAAVVTTVKAVLSLPHRDRIVGLPLFGHQAIASKGWEMGDLGVFIPAEAQLSHEYASYNNMYRHTELNKDADAKGYLEDNRRVKAIKLGGHTSNALFMPLSSLDFTGIDISKLQPGDTFDTINGIEIVRKYEIRPGNKEPNNQAPKLRKSRVDAKLFPEHVSTANYWRMIHNIDPSDYLYVTQKLHGTSVRVGNVPVARKLTWRDRFGKFIGARIQDTEYDMVYGSRRVIKDANANQNHFYASDIWTSEGKKLDGLIPSGYLVFGELVGWTPDGTPIQKGYTYQVPQRQARLYVYRVATVNAQGVVTDLSWPQVREFCRNLGLSTTPLLWSGYADRFNADEWMNVRYADDWVAAYIDQPVPLEPGTTVDEGVVVRVDGLTPTLLKAKASQFLEHETKQLDAGTADLESVG</sequence>
<dbReference type="RefSeq" id="WP_043680950.1">
    <property type="nucleotide sequence ID" value="NZ_BDCI01000055.1"/>
</dbReference>
<organism evidence="2 3">
    <name type="scientific">Nocardia vulneris</name>
    <dbReference type="NCBI Taxonomy" id="1141657"/>
    <lineage>
        <taxon>Bacteria</taxon>
        <taxon>Bacillati</taxon>
        <taxon>Actinomycetota</taxon>
        <taxon>Actinomycetes</taxon>
        <taxon>Mycobacteriales</taxon>
        <taxon>Nocardiaceae</taxon>
        <taxon>Nocardia</taxon>
    </lineage>
</organism>
<protein>
    <recommendedName>
        <fullName evidence="1">RNA ligase domain-containing protein</fullName>
    </recommendedName>
</protein>
<feature type="domain" description="RNA ligase" evidence="1">
    <location>
        <begin position="188"/>
        <end position="387"/>
    </location>
</feature>
<evidence type="ECO:0000313" key="3">
    <source>
        <dbReference type="Proteomes" id="UP000031364"/>
    </source>
</evidence>
<dbReference type="Pfam" id="PF09414">
    <property type="entry name" value="RNA_ligase"/>
    <property type="match status" value="1"/>
</dbReference>
<dbReference type="SUPFAM" id="SSF56091">
    <property type="entry name" value="DNA ligase/mRNA capping enzyme, catalytic domain"/>
    <property type="match status" value="1"/>
</dbReference>
<dbReference type="Proteomes" id="UP000031364">
    <property type="component" value="Unassembled WGS sequence"/>
</dbReference>
<evidence type="ECO:0000259" key="1">
    <source>
        <dbReference type="Pfam" id="PF09414"/>
    </source>
</evidence>
<evidence type="ECO:0000313" key="2">
    <source>
        <dbReference type="EMBL" id="KIA60234.1"/>
    </source>
</evidence>
<proteinExistence type="predicted"/>
<reference evidence="2 3" key="1">
    <citation type="journal article" date="2014" name="Int. J. Syst. Evol. Microbiol.">
        <title>Nocardia vulneris sp. nov., isolated from wounds of human patients in North America.</title>
        <authorList>
            <person name="Lasker B.A."/>
            <person name="Bell M."/>
            <person name="Klenk H.P."/>
            <person name="Sproer C."/>
            <person name="Schumann C."/>
            <person name="Schumann P."/>
            <person name="Brown J.M."/>
        </authorList>
    </citation>
    <scope>NUCLEOTIDE SEQUENCE [LARGE SCALE GENOMIC DNA]</scope>
    <source>
        <strain evidence="2 3">W9851</strain>
    </source>
</reference>
<accession>A0ABR4Z4L7</accession>
<dbReference type="EMBL" id="JNFP01000075">
    <property type="protein sequence ID" value="KIA60234.1"/>
    <property type="molecule type" value="Genomic_DNA"/>
</dbReference>
<comment type="caution">
    <text evidence="2">The sequence shown here is derived from an EMBL/GenBank/DDBJ whole genome shotgun (WGS) entry which is preliminary data.</text>
</comment>
<keyword evidence="3" id="KW-1185">Reference proteome</keyword>
<dbReference type="InterPro" id="IPR021122">
    <property type="entry name" value="RNA_ligase_dom_REL/Rnl2"/>
</dbReference>
<name>A0ABR4Z4L7_9NOCA</name>
<gene>
    <name evidence="2" type="ORF">FG87_38065</name>
</gene>